<evidence type="ECO:0000313" key="1">
    <source>
        <dbReference type="EMBL" id="CAB4853593.1"/>
    </source>
</evidence>
<organism evidence="1">
    <name type="scientific">freshwater metagenome</name>
    <dbReference type="NCBI Taxonomy" id="449393"/>
    <lineage>
        <taxon>unclassified sequences</taxon>
        <taxon>metagenomes</taxon>
        <taxon>ecological metagenomes</taxon>
    </lineage>
</organism>
<proteinExistence type="predicted"/>
<dbReference type="AlphaFoldDB" id="A0A6J7CDZ3"/>
<gene>
    <name evidence="1" type="ORF">UFOPK3267_03125</name>
</gene>
<name>A0A6J7CDZ3_9ZZZZ</name>
<dbReference type="EMBL" id="CAFBIY010000288">
    <property type="protein sequence ID" value="CAB4853593.1"/>
    <property type="molecule type" value="Genomic_DNA"/>
</dbReference>
<protein>
    <submittedName>
        <fullName evidence="1">Unannotated protein</fullName>
    </submittedName>
</protein>
<accession>A0A6J7CDZ3</accession>
<reference evidence="1" key="1">
    <citation type="submission" date="2020-05" db="EMBL/GenBank/DDBJ databases">
        <authorList>
            <person name="Chiriac C."/>
            <person name="Salcher M."/>
            <person name="Ghai R."/>
            <person name="Kavagutti S V."/>
        </authorList>
    </citation>
    <scope>NUCLEOTIDE SEQUENCE</scope>
</reference>
<sequence>MRCNHTNGFRRHCSSPPVCSWCANVGSPANVRKRRIVVAVSRSSAASCSMLFTVCADGLSLMPASHIGYHSFSATSRTAASFSFGGCSSTTSMSLPGHNSAPAYPPVATSAQPAGSPAARLSSHESAICDSRRASARPARSTSPISCARTRRIVAASICVATIPPVNHSARITRRRCIPKGPRPEPGTLHGNAAVLSFVAIVRPRRGLARPCGHGAVCRC</sequence>